<organism evidence="2 3">
    <name type="scientific">Paenimyroides viscosum</name>
    <dbReference type="NCBI Taxonomy" id="2488729"/>
    <lineage>
        <taxon>Bacteria</taxon>
        <taxon>Pseudomonadati</taxon>
        <taxon>Bacteroidota</taxon>
        <taxon>Flavobacteriia</taxon>
        <taxon>Flavobacteriales</taxon>
        <taxon>Flavobacteriaceae</taxon>
        <taxon>Paenimyroides</taxon>
    </lineage>
</organism>
<dbReference type="Gene3D" id="3.10.310.50">
    <property type="match status" value="1"/>
</dbReference>
<dbReference type="AlphaFoldDB" id="A0A3P1AJP2"/>
<dbReference type="PANTHER" id="PTHR30373:SF2">
    <property type="entry name" value="UPF0603 PROTEIN YGCG"/>
    <property type="match status" value="1"/>
</dbReference>
<keyword evidence="3" id="KW-1185">Reference proteome</keyword>
<evidence type="ECO:0000313" key="3">
    <source>
        <dbReference type="Proteomes" id="UP000268372"/>
    </source>
</evidence>
<sequence length="209" mass="24390">MFILKNYLTLTLILTNTRQKINKKEYKSMNKLFILISLLIHLHVFSQEINQHTTDSLKIEAVENFQKLYWLNPIKHYGWVTDYEKIYSKDEVKVLNDLITKFEKETSAEIAIVTLDSLRATSANFDDLSLRIAKKWGIGKAGKDNGIVIAISKHYRKIRVQNGNGIEKLISDDETKFIIDNYFIPEFKNENYYSGTLNSITELMKKLNF</sequence>
<reference evidence="2 3" key="1">
    <citation type="submission" date="2018-11" db="EMBL/GenBank/DDBJ databases">
        <title>Flavobacterium sp. nov., YIM 102796 draft genome.</title>
        <authorList>
            <person name="Li G."/>
            <person name="Jiang Y."/>
        </authorList>
    </citation>
    <scope>NUCLEOTIDE SEQUENCE [LARGE SCALE GENOMIC DNA]</scope>
    <source>
        <strain evidence="2 3">YIM 102796</strain>
    </source>
</reference>
<comment type="caution">
    <text evidence="2">The sequence shown here is derived from an EMBL/GenBank/DDBJ whole genome shotgun (WGS) entry which is preliminary data.</text>
</comment>
<protein>
    <submittedName>
        <fullName evidence="2">TPM domain-containing protein</fullName>
    </submittedName>
</protein>
<feature type="domain" description="TPM" evidence="1">
    <location>
        <begin position="80"/>
        <end position="205"/>
    </location>
</feature>
<evidence type="ECO:0000259" key="1">
    <source>
        <dbReference type="Pfam" id="PF04536"/>
    </source>
</evidence>
<dbReference type="Pfam" id="PF04536">
    <property type="entry name" value="TPM_phosphatase"/>
    <property type="match status" value="1"/>
</dbReference>
<dbReference type="InterPro" id="IPR007621">
    <property type="entry name" value="TPM_dom"/>
</dbReference>
<evidence type="ECO:0000313" key="2">
    <source>
        <dbReference type="EMBL" id="RRA89359.1"/>
    </source>
</evidence>
<accession>A0A3P1AJP2</accession>
<proteinExistence type="predicted"/>
<dbReference type="PANTHER" id="PTHR30373">
    <property type="entry name" value="UPF0603 PROTEIN YGCG"/>
    <property type="match status" value="1"/>
</dbReference>
<name>A0A3P1AJP2_9FLAO</name>
<dbReference type="Proteomes" id="UP000268372">
    <property type="component" value="Unassembled WGS sequence"/>
</dbReference>
<gene>
    <name evidence="2" type="ORF">EG242_14265</name>
</gene>
<dbReference type="EMBL" id="RQTJ01000054">
    <property type="protein sequence ID" value="RRA89359.1"/>
    <property type="molecule type" value="Genomic_DNA"/>
</dbReference>